<feature type="transmembrane region" description="Helical" evidence="1">
    <location>
        <begin position="44"/>
        <end position="65"/>
    </location>
</feature>
<dbReference type="AlphaFoldDB" id="A0A948TI68"/>
<dbReference type="GO" id="GO:0016747">
    <property type="term" value="F:acyltransferase activity, transferring groups other than amino-acyl groups"/>
    <property type="evidence" value="ECO:0007669"/>
    <property type="project" value="InterPro"/>
</dbReference>
<feature type="transmembrane region" description="Helical" evidence="1">
    <location>
        <begin position="86"/>
        <end position="105"/>
    </location>
</feature>
<proteinExistence type="predicted"/>
<keyword evidence="1" id="KW-1133">Transmembrane helix</keyword>
<feature type="transmembrane region" description="Helical" evidence="1">
    <location>
        <begin position="270"/>
        <end position="291"/>
    </location>
</feature>
<feature type="transmembrane region" description="Helical" evidence="1">
    <location>
        <begin position="244"/>
        <end position="264"/>
    </location>
</feature>
<dbReference type="Proteomes" id="UP000777303">
    <property type="component" value="Unassembled WGS sequence"/>
</dbReference>
<accession>A0A948TI68</accession>
<comment type="caution">
    <text evidence="3">The sequence shown here is derived from an EMBL/GenBank/DDBJ whole genome shotgun (WGS) entry which is preliminary data.</text>
</comment>
<keyword evidence="1" id="KW-0472">Membrane</keyword>
<keyword evidence="1" id="KW-0812">Transmembrane</keyword>
<name>A0A948TI68_9LACO</name>
<feature type="transmembrane region" description="Helical" evidence="1">
    <location>
        <begin position="208"/>
        <end position="232"/>
    </location>
</feature>
<dbReference type="GO" id="GO:0009103">
    <property type="term" value="P:lipopolysaccharide biosynthetic process"/>
    <property type="evidence" value="ECO:0007669"/>
    <property type="project" value="TreeGrafter"/>
</dbReference>
<dbReference type="InterPro" id="IPR050879">
    <property type="entry name" value="Acyltransferase_3"/>
</dbReference>
<dbReference type="Pfam" id="PF01757">
    <property type="entry name" value="Acyl_transf_3"/>
    <property type="match status" value="1"/>
</dbReference>
<dbReference type="SUPFAM" id="SSF52266">
    <property type="entry name" value="SGNH hydrolase"/>
    <property type="match status" value="1"/>
</dbReference>
<dbReference type="InterPro" id="IPR002656">
    <property type="entry name" value="Acyl_transf_3_dom"/>
</dbReference>
<feature type="transmembrane region" description="Helical" evidence="1">
    <location>
        <begin position="339"/>
        <end position="360"/>
    </location>
</feature>
<feature type="transmembrane region" description="Helical" evidence="1">
    <location>
        <begin position="181"/>
        <end position="202"/>
    </location>
</feature>
<evidence type="ECO:0000313" key="4">
    <source>
        <dbReference type="Proteomes" id="UP000777303"/>
    </source>
</evidence>
<dbReference type="GO" id="GO:0016020">
    <property type="term" value="C:membrane"/>
    <property type="evidence" value="ECO:0007669"/>
    <property type="project" value="TreeGrafter"/>
</dbReference>
<reference evidence="3" key="1">
    <citation type="journal article" date="2021" name="PeerJ">
        <title>Extensive microbial diversity within the chicken gut microbiome revealed by metagenomics and culture.</title>
        <authorList>
            <person name="Gilroy R."/>
            <person name="Ravi A."/>
            <person name="Getino M."/>
            <person name="Pursley I."/>
            <person name="Horton D.L."/>
            <person name="Alikhan N.F."/>
            <person name="Baker D."/>
            <person name="Gharbi K."/>
            <person name="Hall N."/>
            <person name="Watson M."/>
            <person name="Adriaenssens E.M."/>
            <person name="Foster-Nyarko E."/>
            <person name="Jarju S."/>
            <person name="Secka A."/>
            <person name="Antonio M."/>
            <person name="Oren A."/>
            <person name="Chaudhuri R.R."/>
            <person name="La Ragione R."/>
            <person name="Hildebrand F."/>
            <person name="Pallen M.J."/>
        </authorList>
    </citation>
    <scope>NUCLEOTIDE SEQUENCE</scope>
    <source>
        <strain evidence="3">F6-6636</strain>
    </source>
</reference>
<dbReference type="PANTHER" id="PTHR23028">
    <property type="entry name" value="ACETYLTRANSFERASE"/>
    <property type="match status" value="1"/>
</dbReference>
<gene>
    <name evidence="3" type="ORF">H9901_00750</name>
</gene>
<evidence type="ECO:0000256" key="1">
    <source>
        <dbReference type="SAM" id="Phobius"/>
    </source>
</evidence>
<feature type="transmembrane region" description="Helical" evidence="1">
    <location>
        <begin position="21"/>
        <end position="38"/>
    </location>
</feature>
<organism evidence="3 4">
    <name type="scientific">Candidatus Paralactobacillus gallistercoris</name>
    <dbReference type="NCBI Taxonomy" id="2838724"/>
    <lineage>
        <taxon>Bacteria</taxon>
        <taxon>Bacillati</taxon>
        <taxon>Bacillota</taxon>
        <taxon>Bacilli</taxon>
        <taxon>Lactobacillales</taxon>
        <taxon>Lactobacillaceae</taxon>
        <taxon>Lactobacillus</taxon>
    </lineage>
</organism>
<feature type="transmembrane region" description="Helical" evidence="1">
    <location>
        <begin position="391"/>
        <end position="412"/>
    </location>
</feature>
<reference evidence="3" key="2">
    <citation type="submission" date="2021-04" db="EMBL/GenBank/DDBJ databases">
        <authorList>
            <person name="Gilroy R."/>
        </authorList>
    </citation>
    <scope>NUCLEOTIDE SEQUENCE</scope>
    <source>
        <strain evidence="3">F6-6636</strain>
    </source>
</reference>
<sequence>MHEQVTKKRSNIQKRRYITGFDGLRALGVIGVILYHLNPYVFKGGYLGVPIFLVLSGYLITDSFLREWHNTHQLDLKNFFVRRMKRLYPALITMLLSTCAYIWLFQRNLLHNLKMIVFSNLTYWYNWWEIAHGQSYFDRFSGNASPFTHLWTLSIEGQFYLIWPFIMLFFLMVVKNRKRIFNITILLTALSALWMAFLYQPGADPSRIYYGTGTRAFSILIGCALAFIWPTARLRQKVSRSVKHTLNIAGLLGMVGMLWLIFTMNDEGFFVYHGGMFLFSIFTAVVIAVVAHPGSSWNQWLTNPIFSWLGKRSYGIYIYQFPVMIFFEDKFRNIANHPVLYPVIEIILIMVISELSYRFIEQPMAHFDYHHSRQFIKRLFTLHNDMGMKRWGIWALLALFTAGLCGIIEAPAQRTDAAAHSKFAQTLNKDSKANQKHNAEVLAANKRANALSKRAAKNKSMSISLSMSASSSLAKAAKDHPVNKEYEKYGLSQIDLQRAQNMPITAVGDSVLLAGSSSLQQLFPKMYIQAKEGRKLSDAIPLFQQLADNGNLAPNVLICLGTNGPITDEQVAQVMKIIGPHRHVFWLTTHVPTRSWQNSVNATLMASAKKYKNLTILDWNSYASPHPDWFWSDEVHPREPNGTQEFGAYIAKNILNDTKK</sequence>
<dbReference type="PANTHER" id="PTHR23028:SF53">
    <property type="entry name" value="ACYL_TRANSF_3 DOMAIN-CONTAINING PROTEIN"/>
    <property type="match status" value="1"/>
</dbReference>
<dbReference type="CDD" id="cd01840">
    <property type="entry name" value="SGNH_hydrolase_yrhL_like"/>
    <property type="match status" value="1"/>
</dbReference>
<feature type="domain" description="Acyltransferase 3" evidence="2">
    <location>
        <begin position="19"/>
        <end position="353"/>
    </location>
</feature>
<feature type="transmembrane region" description="Helical" evidence="1">
    <location>
        <begin position="157"/>
        <end position="174"/>
    </location>
</feature>
<evidence type="ECO:0000259" key="2">
    <source>
        <dbReference type="Pfam" id="PF01757"/>
    </source>
</evidence>
<dbReference type="EMBL" id="JAHLFS010000011">
    <property type="protein sequence ID" value="MBU3851230.1"/>
    <property type="molecule type" value="Genomic_DNA"/>
</dbReference>
<protein>
    <submittedName>
        <fullName evidence="3">Acetyltransferase</fullName>
    </submittedName>
</protein>
<evidence type="ECO:0000313" key="3">
    <source>
        <dbReference type="EMBL" id="MBU3851230.1"/>
    </source>
</evidence>